<dbReference type="RefSeq" id="WP_127566046.1">
    <property type="nucleotide sequence ID" value="NZ_BMFB01000005.1"/>
</dbReference>
<sequence length="161" mass="17036">MRKPVPLQLVLAMALSPLIAGFLGGTLVSFGLSFQLLPDFTVLETLRTGLVMSFFAVIIAVFVCYTFGVPVMLAGWAAAHFARLRKPHQMGLVMAVAGLIFAIGFFFNGRIFLEDFQTGSDTALLVTLPAGLAAGYVAGWFVGQLGYAPTAPEETASSGEA</sequence>
<dbReference type="Proteomes" id="UP000286954">
    <property type="component" value="Chromosome"/>
</dbReference>
<name>A0A3T0E8D2_9PROT</name>
<keyword evidence="2" id="KW-1185">Reference proteome</keyword>
<dbReference type="EMBL" id="CP018911">
    <property type="protein sequence ID" value="AZU03665.1"/>
    <property type="molecule type" value="Genomic_DNA"/>
</dbReference>
<accession>A0A3T0E8D2</accession>
<evidence type="ECO:0000313" key="2">
    <source>
        <dbReference type="Proteomes" id="UP000286954"/>
    </source>
</evidence>
<dbReference type="OrthoDB" id="9833965at2"/>
<protein>
    <submittedName>
        <fullName evidence="1">Uncharacterized protein</fullName>
    </submittedName>
</protein>
<organism evidence="1 2">
    <name type="scientific">Glycocaulis alkaliphilus</name>
    <dbReference type="NCBI Taxonomy" id="1434191"/>
    <lineage>
        <taxon>Bacteria</taxon>
        <taxon>Pseudomonadati</taxon>
        <taxon>Pseudomonadota</taxon>
        <taxon>Alphaproteobacteria</taxon>
        <taxon>Maricaulales</taxon>
        <taxon>Maricaulaceae</taxon>
        <taxon>Glycocaulis</taxon>
    </lineage>
</organism>
<proteinExistence type="predicted"/>
<evidence type="ECO:0000313" key="1">
    <source>
        <dbReference type="EMBL" id="AZU03665.1"/>
    </source>
</evidence>
<dbReference type="KEGG" id="gak:X907_1127"/>
<gene>
    <name evidence="1" type="ORF">X907_1127</name>
</gene>
<reference evidence="1 2" key="1">
    <citation type="submission" date="2016-12" db="EMBL/GenBank/DDBJ databases">
        <title>The genome of dimorphic prosthecate Glycocaulis alkaliphilus 6b-8t, isolated from crude oil dictates its adaptability in petroleum environments.</title>
        <authorList>
            <person name="Wu X.-L."/>
            <person name="Geng S."/>
        </authorList>
    </citation>
    <scope>NUCLEOTIDE SEQUENCE [LARGE SCALE GENOMIC DNA]</scope>
    <source>
        <strain evidence="1 2">6B-8</strain>
    </source>
</reference>
<dbReference type="AlphaFoldDB" id="A0A3T0E8D2"/>